<dbReference type="PROSITE" id="PS50928">
    <property type="entry name" value="ABC_TM1"/>
    <property type="match status" value="1"/>
</dbReference>
<dbReference type="SUPFAM" id="SSF161098">
    <property type="entry name" value="MetI-like"/>
    <property type="match status" value="1"/>
</dbReference>
<keyword evidence="5 7" id="KW-1133">Transmembrane helix</keyword>
<dbReference type="PANTHER" id="PTHR43744:SF12">
    <property type="entry name" value="ABC TRANSPORTER PERMEASE PROTEIN MG189-RELATED"/>
    <property type="match status" value="1"/>
</dbReference>
<evidence type="ECO:0000256" key="2">
    <source>
        <dbReference type="ARBA" id="ARBA00022448"/>
    </source>
</evidence>
<name>A0A7S8EE99_9CHLR</name>
<dbReference type="AlphaFoldDB" id="A0A7S8EE99"/>
<evidence type="ECO:0000256" key="6">
    <source>
        <dbReference type="ARBA" id="ARBA00023136"/>
    </source>
</evidence>
<dbReference type="InterPro" id="IPR035906">
    <property type="entry name" value="MetI-like_sf"/>
</dbReference>
<dbReference type="GO" id="GO:0055085">
    <property type="term" value="P:transmembrane transport"/>
    <property type="evidence" value="ECO:0007669"/>
    <property type="project" value="InterPro"/>
</dbReference>
<evidence type="ECO:0000256" key="4">
    <source>
        <dbReference type="ARBA" id="ARBA00022692"/>
    </source>
</evidence>
<sequence>MNTAWKRFFARLTWGDIMIGIILVIFVLVIMFPFWWVLRTALTSPGKVFTDASSLLPVDPTLLNFRRVLGSVDASELVAAGNSNISTGTLNFWLYLRNSFIFSMLVTLGQTTFSTMAAYAFARFRFPGRNRIFFLYLTGLMIPGIVLFIPNFVFIRQTGLTGTFAGLVAPFFLMTPYAVFFMRQFFLGLNKDLEEAATLDGATRVGIFWRVALPLVQGPILTLGILTFIQSWNEYLWPLLVGRDENIRVLTVALAIFRQQTPQGSPDWTGLMAGTAVAIVPTVLIFLFFGRKVVDSIQFSGFK</sequence>
<reference evidence="9 10" key="1">
    <citation type="submission" date="2020-02" db="EMBL/GenBank/DDBJ databases">
        <authorList>
            <person name="Zheng R.K."/>
            <person name="Sun C.M."/>
        </authorList>
    </citation>
    <scope>NUCLEOTIDE SEQUENCE [LARGE SCALE GENOMIC DNA]</scope>
    <source>
        <strain evidence="10">rifampicinis</strain>
    </source>
</reference>
<keyword evidence="10" id="KW-1185">Reference proteome</keyword>
<comment type="subcellular location">
    <subcellularLocation>
        <location evidence="1 7">Cell membrane</location>
        <topology evidence="1 7">Multi-pass membrane protein</topology>
    </subcellularLocation>
</comment>
<feature type="transmembrane region" description="Helical" evidence="7">
    <location>
        <begin position="133"/>
        <end position="155"/>
    </location>
</feature>
<evidence type="ECO:0000256" key="5">
    <source>
        <dbReference type="ARBA" id="ARBA00022989"/>
    </source>
</evidence>
<gene>
    <name evidence="9" type="ORF">G4Y79_09530</name>
</gene>
<feature type="transmembrane region" description="Helical" evidence="7">
    <location>
        <begin position="100"/>
        <end position="121"/>
    </location>
</feature>
<protein>
    <submittedName>
        <fullName evidence="9">Carbohydrate ABC transporter permease</fullName>
    </submittedName>
</protein>
<feature type="transmembrane region" description="Helical" evidence="7">
    <location>
        <begin position="12"/>
        <end position="36"/>
    </location>
</feature>
<keyword evidence="2 7" id="KW-0813">Transport</keyword>
<evidence type="ECO:0000256" key="1">
    <source>
        <dbReference type="ARBA" id="ARBA00004651"/>
    </source>
</evidence>
<feature type="domain" description="ABC transmembrane type-1" evidence="8">
    <location>
        <begin position="96"/>
        <end position="289"/>
    </location>
</feature>
<keyword evidence="3" id="KW-1003">Cell membrane</keyword>
<keyword evidence="6 7" id="KW-0472">Membrane</keyword>
<dbReference type="EMBL" id="CP062983">
    <property type="protein sequence ID" value="QPC85163.1"/>
    <property type="molecule type" value="Genomic_DNA"/>
</dbReference>
<dbReference type="GO" id="GO:0005886">
    <property type="term" value="C:plasma membrane"/>
    <property type="evidence" value="ECO:0007669"/>
    <property type="project" value="UniProtKB-SubCell"/>
</dbReference>
<evidence type="ECO:0000256" key="3">
    <source>
        <dbReference type="ARBA" id="ARBA00022475"/>
    </source>
</evidence>
<evidence type="ECO:0000256" key="7">
    <source>
        <dbReference type="RuleBase" id="RU363032"/>
    </source>
</evidence>
<accession>A0A7S8EE99</accession>
<dbReference type="Proteomes" id="UP000594468">
    <property type="component" value="Chromosome"/>
</dbReference>
<feature type="transmembrane region" description="Helical" evidence="7">
    <location>
        <begin position="207"/>
        <end position="229"/>
    </location>
</feature>
<dbReference type="Gene3D" id="1.10.3720.10">
    <property type="entry name" value="MetI-like"/>
    <property type="match status" value="1"/>
</dbReference>
<keyword evidence="4 7" id="KW-0812">Transmembrane</keyword>
<dbReference type="KEGG" id="pmet:G4Y79_09530"/>
<evidence type="ECO:0000313" key="10">
    <source>
        <dbReference type="Proteomes" id="UP000594468"/>
    </source>
</evidence>
<proteinExistence type="inferred from homology"/>
<dbReference type="Pfam" id="PF00528">
    <property type="entry name" value="BPD_transp_1"/>
    <property type="match status" value="1"/>
</dbReference>
<feature type="transmembrane region" description="Helical" evidence="7">
    <location>
        <begin position="167"/>
        <end position="186"/>
    </location>
</feature>
<dbReference type="InterPro" id="IPR000515">
    <property type="entry name" value="MetI-like"/>
</dbReference>
<dbReference type="PANTHER" id="PTHR43744">
    <property type="entry name" value="ABC TRANSPORTER PERMEASE PROTEIN MG189-RELATED-RELATED"/>
    <property type="match status" value="1"/>
</dbReference>
<organism evidence="9 10">
    <name type="scientific">Phototrophicus methaneseepsis</name>
    <dbReference type="NCBI Taxonomy" id="2710758"/>
    <lineage>
        <taxon>Bacteria</taxon>
        <taxon>Bacillati</taxon>
        <taxon>Chloroflexota</taxon>
        <taxon>Candidatus Thermofontia</taxon>
        <taxon>Phototrophicales</taxon>
        <taxon>Phototrophicaceae</taxon>
        <taxon>Phototrophicus</taxon>
    </lineage>
</organism>
<feature type="transmembrane region" description="Helical" evidence="7">
    <location>
        <begin position="268"/>
        <end position="289"/>
    </location>
</feature>
<dbReference type="CDD" id="cd06261">
    <property type="entry name" value="TM_PBP2"/>
    <property type="match status" value="1"/>
</dbReference>
<evidence type="ECO:0000313" key="9">
    <source>
        <dbReference type="EMBL" id="QPC85163.1"/>
    </source>
</evidence>
<comment type="similarity">
    <text evidence="7">Belongs to the binding-protein-dependent transport system permease family.</text>
</comment>
<evidence type="ECO:0000259" key="8">
    <source>
        <dbReference type="PROSITE" id="PS50928"/>
    </source>
</evidence>